<evidence type="ECO:0000313" key="3">
    <source>
        <dbReference type="EMBL" id="OHA41440.1"/>
    </source>
</evidence>
<comment type="similarity">
    <text evidence="1">Belongs to the UPF0213 family.</text>
</comment>
<dbReference type="Pfam" id="PF01541">
    <property type="entry name" value="GIY-YIG"/>
    <property type="match status" value="1"/>
</dbReference>
<name>A0A1G2NZD8_9BACT</name>
<dbReference type="SMART" id="SM00465">
    <property type="entry name" value="GIYc"/>
    <property type="match status" value="1"/>
</dbReference>
<comment type="caution">
    <text evidence="3">The sequence shown here is derived from an EMBL/GenBank/DDBJ whole genome shotgun (WGS) entry which is preliminary data.</text>
</comment>
<accession>A0A1G2NZD8</accession>
<dbReference type="PANTHER" id="PTHR34477">
    <property type="entry name" value="UPF0213 PROTEIN YHBQ"/>
    <property type="match status" value="1"/>
</dbReference>
<dbReference type="PANTHER" id="PTHR34477:SF1">
    <property type="entry name" value="UPF0213 PROTEIN YHBQ"/>
    <property type="match status" value="1"/>
</dbReference>
<organism evidence="3 4">
    <name type="scientific">Candidatus Taylorbacteria bacterium RIFCSPLOWO2_12_FULL_43_20</name>
    <dbReference type="NCBI Taxonomy" id="1802332"/>
    <lineage>
        <taxon>Bacteria</taxon>
        <taxon>Candidatus Tayloriibacteriota</taxon>
    </lineage>
</organism>
<dbReference type="AlphaFoldDB" id="A0A1G2NZD8"/>
<dbReference type="Proteomes" id="UP000177269">
    <property type="component" value="Unassembled WGS sequence"/>
</dbReference>
<feature type="domain" description="GIY-YIG" evidence="2">
    <location>
        <begin position="1"/>
        <end position="78"/>
    </location>
</feature>
<dbReference type="InterPro" id="IPR050190">
    <property type="entry name" value="UPF0213_domain"/>
</dbReference>
<gene>
    <name evidence="3" type="ORF">A3G52_03685</name>
</gene>
<dbReference type="EMBL" id="MHSK01000033">
    <property type="protein sequence ID" value="OHA41440.1"/>
    <property type="molecule type" value="Genomic_DNA"/>
</dbReference>
<dbReference type="CDD" id="cd10449">
    <property type="entry name" value="GIY-YIG_SLX1_like"/>
    <property type="match status" value="1"/>
</dbReference>
<evidence type="ECO:0000256" key="1">
    <source>
        <dbReference type="ARBA" id="ARBA00007435"/>
    </source>
</evidence>
<dbReference type="Gene3D" id="3.40.1440.10">
    <property type="entry name" value="GIY-YIG endonuclease"/>
    <property type="match status" value="1"/>
</dbReference>
<protein>
    <submittedName>
        <fullName evidence="3">Excinuclease ABC subunit C</fullName>
    </submittedName>
</protein>
<dbReference type="InterPro" id="IPR035901">
    <property type="entry name" value="GIY-YIG_endonuc_sf"/>
</dbReference>
<dbReference type="InterPro" id="IPR000305">
    <property type="entry name" value="GIY-YIG_endonuc"/>
</dbReference>
<dbReference type="SUPFAM" id="SSF82771">
    <property type="entry name" value="GIY-YIG endonuclease"/>
    <property type="match status" value="1"/>
</dbReference>
<evidence type="ECO:0000259" key="2">
    <source>
        <dbReference type="PROSITE" id="PS50164"/>
    </source>
</evidence>
<sequence>MYYYVYVLRSEKDKKFYIGCTGDLKLRFEAHQKGSVHSTVDRRPFELVYYEACKDNKDARHRENYLKTTYGHRFIKNRLKSYFTG</sequence>
<evidence type="ECO:0000313" key="4">
    <source>
        <dbReference type="Proteomes" id="UP000177269"/>
    </source>
</evidence>
<reference evidence="3 4" key="1">
    <citation type="journal article" date="2016" name="Nat. Commun.">
        <title>Thousands of microbial genomes shed light on interconnected biogeochemical processes in an aquifer system.</title>
        <authorList>
            <person name="Anantharaman K."/>
            <person name="Brown C.T."/>
            <person name="Hug L.A."/>
            <person name="Sharon I."/>
            <person name="Castelle C.J."/>
            <person name="Probst A.J."/>
            <person name="Thomas B.C."/>
            <person name="Singh A."/>
            <person name="Wilkins M.J."/>
            <person name="Karaoz U."/>
            <person name="Brodie E.L."/>
            <person name="Williams K.H."/>
            <person name="Hubbard S.S."/>
            <person name="Banfield J.F."/>
        </authorList>
    </citation>
    <scope>NUCLEOTIDE SEQUENCE [LARGE SCALE GENOMIC DNA]</scope>
</reference>
<proteinExistence type="inferred from homology"/>
<dbReference type="PROSITE" id="PS50164">
    <property type="entry name" value="GIY_YIG"/>
    <property type="match status" value="1"/>
</dbReference>